<dbReference type="Proteomes" id="UP000265515">
    <property type="component" value="Unassembled WGS sequence"/>
</dbReference>
<evidence type="ECO:0000313" key="4">
    <source>
        <dbReference type="Proteomes" id="UP000265515"/>
    </source>
</evidence>
<proteinExistence type="predicted"/>
<dbReference type="Gramene" id="GBG59819">
    <property type="protein sequence ID" value="GBG59819"/>
    <property type="gene ID" value="CBR_g54921"/>
</dbReference>
<evidence type="ECO:0000313" key="3">
    <source>
        <dbReference type="EMBL" id="GBG59819.1"/>
    </source>
</evidence>
<protein>
    <recommendedName>
        <fullName evidence="2">DUF659 domain-containing protein</fullName>
    </recommendedName>
</protein>
<dbReference type="InterPro" id="IPR007021">
    <property type="entry name" value="DUF659"/>
</dbReference>
<reference evidence="3 4" key="1">
    <citation type="journal article" date="2018" name="Cell">
        <title>The Chara Genome: Secondary Complexity and Implications for Plant Terrestrialization.</title>
        <authorList>
            <person name="Nishiyama T."/>
            <person name="Sakayama H."/>
            <person name="Vries J.D."/>
            <person name="Buschmann H."/>
            <person name="Saint-Marcoux D."/>
            <person name="Ullrich K.K."/>
            <person name="Haas F.B."/>
            <person name="Vanderstraeten L."/>
            <person name="Becker D."/>
            <person name="Lang D."/>
            <person name="Vosolsobe S."/>
            <person name="Rombauts S."/>
            <person name="Wilhelmsson P.K.I."/>
            <person name="Janitza P."/>
            <person name="Kern R."/>
            <person name="Heyl A."/>
            <person name="Rumpler F."/>
            <person name="Villalobos L.I.A.C."/>
            <person name="Clay J.M."/>
            <person name="Skokan R."/>
            <person name="Toyoda A."/>
            <person name="Suzuki Y."/>
            <person name="Kagoshima H."/>
            <person name="Schijlen E."/>
            <person name="Tajeshwar N."/>
            <person name="Catarino B."/>
            <person name="Hetherington A.J."/>
            <person name="Saltykova A."/>
            <person name="Bonnot C."/>
            <person name="Breuninger H."/>
            <person name="Symeonidi A."/>
            <person name="Radhakrishnan G.V."/>
            <person name="Van Nieuwerburgh F."/>
            <person name="Deforce D."/>
            <person name="Chang C."/>
            <person name="Karol K.G."/>
            <person name="Hedrich R."/>
            <person name="Ulvskov P."/>
            <person name="Glockner G."/>
            <person name="Delwiche C.F."/>
            <person name="Petrasek J."/>
            <person name="Van de Peer Y."/>
            <person name="Friml J."/>
            <person name="Beilby M."/>
            <person name="Dolan L."/>
            <person name="Kohara Y."/>
            <person name="Sugano S."/>
            <person name="Fujiyama A."/>
            <person name="Delaux P.-M."/>
            <person name="Quint M."/>
            <person name="TheiBen G."/>
            <person name="Hagemann M."/>
            <person name="Harholt J."/>
            <person name="Dunand C."/>
            <person name="Zachgo S."/>
            <person name="Langdale J."/>
            <person name="Maumus F."/>
            <person name="Straeten D.V.D."/>
            <person name="Gould S.B."/>
            <person name="Rensing S.A."/>
        </authorList>
    </citation>
    <scope>NUCLEOTIDE SEQUENCE [LARGE SCALE GENOMIC DNA]</scope>
    <source>
        <strain evidence="3 4">S276</strain>
    </source>
</reference>
<dbReference type="AlphaFoldDB" id="A0A388JPS1"/>
<keyword evidence="4" id="KW-1185">Reference proteome</keyword>
<sequence>MPRRLALTFEDAREDENHKAQKKCCVYKYIRVGQSLGERFRHSTGTACGGTTFEAGKRVSVHPEAEDVAAPVGKRKEREEGARQVGQKRLRLNTIKRSYSSQWQLKLKKKFLRFVDSQHLSFNVFRSESGKDLVKHFRDLPGPVKVLWPSYNEIADMETVVHTADDVAGDLTEVRAPFYVTGATIMSDDRKSRDARPIVNFLADGSHRVMMVRTMNKKGEQGRAPDVLAHWIKVFDDFPPRWVNAICTDSASAYVAATNMLLGPSRGQSFDGSCGFRAQCMSATKSCQTLACQARGRRISFCGGERWCASLRSTTPLRQTCSGGPSRGQSFDGSHGFRAQCMSATKCCQILACQARGRRTSFCGGERWCASLRSTTLLCISSRGERADGSHLSLRNTFRIRVRYDAALDGSEARCAHMLELAQGAAHLLCPSRRDQRYYEGVAAAHIDPVTEVHDGTQGETTIVETALAGTQGEAAGGEATSAGMQGEEVRGDAAEGEAVGGEATRVKAAGMQVEPERLHKTAVAALEDPRLVPDQPLHDGQRTKDALRETVGMPLPTVFIEGVVHMSPGLEDI</sequence>
<name>A0A388JPS1_CHABU</name>
<organism evidence="3 4">
    <name type="scientific">Chara braunii</name>
    <name type="common">Braun's stonewort</name>
    <dbReference type="NCBI Taxonomy" id="69332"/>
    <lineage>
        <taxon>Eukaryota</taxon>
        <taxon>Viridiplantae</taxon>
        <taxon>Streptophyta</taxon>
        <taxon>Charophyceae</taxon>
        <taxon>Charales</taxon>
        <taxon>Characeae</taxon>
        <taxon>Chara</taxon>
    </lineage>
</organism>
<dbReference type="Pfam" id="PF04937">
    <property type="entry name" value="DUF659"/>
    <property type="match status" value="1"/>
</dbReference>
<evidence type="ECO:0000256" key="1">
    <source>
        <dbReference type="SAM" id="MobiDB-lite"/>
    </source>
</evidence>
<evidence type="ECO:0000259" key="2">
    <source>
        <dbReference type="Pfam" id="PF04937"/>
    </source>
</evidence>
<accession>A0A388JPS1</accession>
<dbReference type="EMBL" id="BFEA01000006">
    <property type="protein sequence ID" value="GBG59819.1"/>
    <property type="molecule type" value="Genomic_DNA"/>
</dbReference>
<gene>
    <name evidence="3" type="ORF">CBR_g54921</name>
</gene>
<feature type="domain" description="DUF659" evidence="2">
    <location>
        <begin position="163"/>
        <end position="262"/>
    </location>
</feature>
<comment type="caution">
    <text evidence="3">The sequence shown here is derived from an EMBL/GenBank/DDBJ whole genome shotgun (WGS) entry which is preliminary data.</text>
</comment>
<feature type="region of interest" description="Disordered" evidence="1">
    <location>
        <begin position="64"/>
        <end position="85"/>
    </location>
</feature>